<feature type="domain" description="4Fe-4S ferredoxin-type" evidence="1">
    <location>
        <begin position="1"/>
        <end position="30"/>
    </location>
</feature>
<evidence type="ECO:0000313" key="2">
    <source>
        <dbReference type="EMBL" id="KKK48789.1"/>
    </source>
</evidence>
<dbReference type="PROSITE" id="PS00198">
    <property type="entry name" value="4FE4S_FER_1"/>
    <property type="match status" value="1"/>
</dbReference>
<dbReference type="InterPro" id="IPR017900">
    <property type="entry name" value="4Fe4S_Fe_S_CS"/>
</dbReference>
<comment type="caution">
    <text evidence="2">The sequence shown here is derived from an EMBL/GenBank/DDBJ whole genome shotgun (WGS) entry which is preliminary data.</text>
</comment>
<reference evidence="2" key="1">
    <citation type="journal article" date="2015" name="Nature">
        <title>Complex archaea that bridge the gap between prokaryotes and eukaryotes.</title>
        <authorList>
            <person name="Spang A."/>
            <person name="Saw J.H."/>
            <person name="Jorgensen S.L."/>
            <person name="Zaremba-Niedzwiedzka K."/>
            <person name="Martijn J."/>
            <person name="Lind A.E."/>
            <person name="van Eijk R."/>
            <person name="Schleper C."/>
            <person name="Guy L."/>
            <person name="Ettema T.J."/>
        </authorList>
    </citation>
    <scope>NUCLEOTIDE SEQUENCE</scope>
</reference>
<protein>
    <recommendedName>
        <fullName evidence="1">4Fe-4S ferredoxin-type domain-containing protein</fullName>
    </recommendedName>
</protein>
<dbReference type="Gene3D" id="3.30.70.20">
    <property type="match status" value="1"/>
</dbReference>
<sequence length="35" mass="4067">WRMQLDPDKCVGCGMCIWRCPNHNITMTQTSDEPV</sequence>
<feature type="non-terminal residue" evidence="2">
    <location>
        <position position="1"/>
    </location>
</feature>
<dbReference type="EMBL" id="LAZR01068891">
    <property type="protein sequence ID" value="KKK48789.1"/>
    <property type="molecule type" value="Genomic_DNA"/>
</dbReference>
<evidence type="ECO:0000259" key="1">
    <source>
        <dbReference type="PROSITE" id="PS51379"/>
    </source>
</evidence>
<proteinExistence type="predicted"/>
<dbReference type="PROSITE" id="PS51379">
    <property type="entry name" value="4FE4S_FER_2"/>
    <property type="match status" value="1"/>
</dbReference>
<name>A0A0F8Y3K7_9ZZZZ</name>
<dbReference type="Pfam" id="PF00037">
    <property type="entry name" value="Fer4"/>
    <property type="match status" value="1"/>
</dbReference>
<dbReference type="SUPFAM" id="SSF54862">
    <property type="entry name" value="4Fe-4S ferredoxins"/>
    <property type="match status" value="1"/>
</dbReference>
<dbReference type="InterPro" id="IPR017896">
    <property type="entry name" value="4Fe4S_Fe-S-bd"/>
</dbReference>
<gene>
    <name evidence="2" type="ORF">LCGC14_3141590</name>
</gene>
<organism evidence="2">
    <name type="scientific">marine sediment metagenome</name>
    <dbReference type="NCBI Taxonomy" id="412755"/>
    <lineage>
        <taxon>unclassified sequences</taxon>
        <taxon>metagenomes</taxon>
        <taxon>ecological metagenomes</taxon>
    </lineage>
</organism>
<accession>A0A0F8Y3K7</accession>
<dbReference type="AlphaFoldDB" id="A0A0F8Y3K7"/>